<accession>A0A9W8Y6I2</accession>
<keyword evidence="2" id="KW-1185">Reference proteome</keyword>
<evidence type="ECO:0000313" key="2">
    <source>
        <dbReference type="Proteomes" id="UP001140560"/>
    </source>
</evidence>
<reference evidence="1" key="1">
    <citation type="submission" date="2022-10" db="EMBL/GenBank/DDBJ databases">
        <title>Tapping the CABI collections for fungal endophytes: first genome assemblies for Collariella, Neodidymelliopsis, Ascochyta clinopodiicola, Didymella pomorum, Didymosphaeria variabile, Neocosmospora piperis and Neocucurbitaria cava.</title>
        <authorList>
            <person name="Hill R."/>
        </authorList>
    </citation>
    <scope>NUCLEOTIDE SEQUENCE</scope>
    <source>
        <strain evidence="1">IMI 356814</strain>
    </source>
</reference>
<organism evidence="1 2">
    <name type="scientific">Neocucurbitaria cava</name>
    <dbReference type="NCBI Taxonomy" id="798079"/>
    <lineage>
        <taxon>Eukaryota</taxon>
        <taxon>Fungi</taxon>
        <taxon>Dikarya</taxon>
        <taxon>Ascomycota</taxon>
        <taxon>Pezizomycotina</taxon>
        <taxon>Dothideomycetes</taxon>
        <taxon>Pleosporomycetidae</taxon>
        <taxon>Pleosporales</taxon>
        <taxon>Pleosporineae</taxon>
        <taxon>Cucurbitariaceae</taxon>
        <taxon>Neocucurbitaria</taxon>
    </lineage>
</organism>
<dbReference type="EMBL" id="JAPEUY010000011">
    <property type="protein sequence ID" value="KAJ4368378.1"/>
    <property type="molecule type" value="Genomic_DNA"/>
</dbReference>
<gene>
    <name evidence="1" type="ORF">N0V83_006735</name>
</gene>
<dbReference type="Proteomes" id="UP001140560">
    <property type="component" value="Unassembled WGS sequence"/>
</dbReference>
<dbReference type="AlphaFoldDB" id="A0A9W8Y6I2"/>
<evidence type="ECO:0000313" key="1">
    <source>
        <dbReference type="EMBL" id="KAJ4368378.1"/>
    </source>
</evidence>
<name>A0A9W8Y6I2_9PLEO</name>
<proteinExistence type="predicted"/>
<sequence>MYLLSQQQHSKPRRVLCSTSTTHQDHIRPVPFPPFLTHHGLRNLDRLRLLLHPKHIAKYRFLTILPQPPSPILTPQQERHILDAYQSQILTAYKALDDEVAKLMRKVVELQVHISQHRDSDPKIEEVEDKLLKKQGKLDETRGSRAAKEQQIEAEKKRLREVGTMEAATQLRELGERLGEDRKTIVLLH</sequence>
<comment type="caution">
    <text evidence="1">The sequence shown here is derived from an EMBL/GenBank/DDBJ whole genome shotgun (WGS) entry which is preliminary data.</text>
</comment>
<protein>
    <submittedName>
        <fullName evidence="1">Uncharacterized protein</fullName>
    </submittedName>
</protein>